<proteinExistence type="inferred from homology"/>
<protein>
    <recommendedName>
        <fullName evidence="10">Mevalonate kinase</fullName>
        <shortName evidence="10">MK</shortName>
        <ecNumber evidence="10">2.7.1.36</ecNumber>
    </recommendedName>
</protein>
<dbReference type="AlphaFoldDB" id="A0A6P8YC22"/>
<dbReference type="InterPro" id="IPR006204">
    <property type="entry name" value="GHMP_kinase_N_dom"/>
</dbReference>
<dbReference type="Pfam" id="PF00288">
    <property type="entry name" value="GHMP_kinases_N"/>
    <property type="match status" value="1"/>
</dbReference>
<keyword evidence="10" id="KW-0753">Steroid metabolism</keyword>
<dbReference type="RefSeq" id="XP_034237198.1">
    <property type="nucleotide sequence ID" value="XM_034381307.1"/>
</dbReference>
<dbReference type="PANTHER" id="PTHR43290:SF2">
    <property type="entry name" value="MEVALONATE KINASE"/>
    <property type="match status" value="1"/>
</dbReference>
<comment type="pathway">
    <text evidence="9 10">Isoprenoid biosynthesis; isopentenyl diphosphate biosynthesis via mevalonate pathway; isopentenyl diphosphate from (R)-mevalonate: step 1/3.</text>
</comment>
<comment type="catalytic activity">
    <reaction evidence="10">
        <text>(R)-mevalonate + ATP = (R)-5-phosphomevalonate + ADP + H(+)</text>
        <dbReference type="Rhea" id="RHEA:17065"/>
        <dbReference type="ChEBI" id="CHEBI:15378"/>
        <dbReference type="ChEBI" id="CHEBI:30616"/>
        <dbReference type="ChEBI" id="CHEBI:36464"/>
        <dbReference type="ChEBI" id="CHEBI:58146"/>
        <dbReference type="ChEBI" id="CHEBI:456216"/>
        <dbReference type="EC" id="2.7.1.36"/>
    </reaction>
</comment>
<keyword evidence="6 10" id="KW-0067">ATP-binding</keyword>
<dbReference type="InterPro" id="IPR036554">
    <property type="entry name" value="GHMP_kinase_C_sf"/>
</dbReference>
<comment type="similarity">
    <text evidence="10">Belongs to the GHMP kinase family. Mevalonate kinase subfamily.</text>
</comment>
<keyword evidence="1 10" id="KW-0963">Cytoplasm</keyword>
<keyword evidence="13" id="KW-1185">Reference proteome</keyword>
<evidence type="ECO:0000313" key="13">
    <source>
        <dbReference type="Proteomes" id="UP000515158"/>
    </source>
</evidence>
<dbReference type="SUPFAM" id="SSF54211">
    <property type="entry name" value="Ribosomal protein S5 domain 2-like"/>
    <property type="match status" value="1"/>
</dbReference>
<keyword evidence="5 10" id="KW-0418">Kinase</keyword>
<evidence type="ECO:0000256" key="5">
    <source>
        <dbReference type="ARBA" id="ARBA00022777"/>
    </source>
</evidence>
<dbReference type="InterPro" id="IPR020568">
    <property type="entry name" value="Ribosomal_Su5_D2-typ_SF"/>
</dbReference>
<reference evidence="14" key="1">
    <citation type="submission" date="2025-08" db="UniProtKB">
        <authorList>
            <consortium name="RefSeq"/>
        </authorList>
    </citation>
    <scope>IDENTIFICATION</scope>
    <source>
        <tissue evidence="14">Total insect</tissue>
    </source>
</reference>
<evidence type="ECO:0000259" key="11">
    <source>
        <dbReference type="Pfam" id="PF00288"/>
    </source>
</evidence>
<evidence type="ECO:0000256" key="3">
    <source>
        <dbReference type="ARBA" id="ARBA00022679"/>
    </source>
</evidence>
<comment type="subcellular location">
    <subcellularLocation>
        <location evidence="10">Cytoplasm</location>
    </subcellularLocation>
</comment>
<keyword evidence="7" id="KW-0460">Magnesium</keyword>
<keyword evidence="10" id="KW-0756">Sterol biosynthesis</keyword>
<evidence type="ECO:0000259" key="12">
    <source>
        <dbReference type="Pfam" id="PF08544"/>
    </source>
</evidence>
<dbReference type="PANTHER" id="PTHR43290">
    <property type="entry name" value="MEVALONATE KINASE"/>
    <property type="match status" value="1"/>
</dbReference>
<evidence type="ECO:0000256" key="4">
    <source>
        <dbReference type="ARBA" id="ARBA00022741"/>
    </source>
</evidence>
<dbReference type="PRINTS" id="PR00959">
    <property type="entry name" value="MEVGALKINASE"/>
</dbReference>
<accession>A0A6P8YC22</accession>
<gene>
    <name evidence="14" type="primary">LOC117642776</name>
</gene>
<dbReference type="InParanoid" id="A0A6P8YC22"/>
<dbReference type="FunCoup" id="A0A6P8YC22">
    <property type="interactions" value="1362"/>
</dbReference>
<name>A0A6P8YC22_THRPL</name>
<dbReference type="Gene3D" id="3.30.230.10">
    <property type="match status" value="1"/>
</dbReference>
<evidence type="ECO:0000256" key="9">
    <source>
        <dbReference type="ARBA" id="ARBA00029438"/>
    </source>
</evidence>
<dbReference type="GO" id="GO:0019287">
    <property type="term" value="P:isopentenyl diphosphate biosynthetic process, mevalonate pathway"/>
    <property type="evidence" value="ECO:0007669"/>
    <property type="project" value="UniProtKB-UniPathway"/>
</dbReference>
<evidence type="ECO:0000256" key="1">
    <source>
        <dbReference type="ARBA" id="ARBA00022490"/>
    </source>
</evidence>
<keyword evidence="3 10" id="KW-0808">Transferase</keyword>
<dbReference type="InterPro" id="IPR014721">
    <property type="entry name" value="Ribsml_uS5_D2-typ_fold_subgr"/>
</dbReference>
<dbReference type="OrthoDB" id="1652964at2759"/>
<dbReference type="GeneID" id="117642776"/>
<dbReference type="NCBIfam" id="TIGR00549">
    <property type="entry name" value="mevalon_kin"/>
    <property type="match status" value="1"/>
</dbReference>
<keyword evidence="2 10" id="KW-0444">Lipid biosynthesis</keyword>
<dbReference type="Gene3D" id="3.30.70.890">
    <property type="entry name" value="GHMP kinase, C-terminal domain"/>
    <property type="match status" value="1"/>
</dbReference>
<dbReference type="Proteomes" id="UP000515158">
    <property type="component" value="Unplaced"/>
</dbReference>
<dbReference type="GO" id="GO:0006695">
    <property type="term" value="P:cholesterol biosynthetic process"/>
    <property type="evidence" value="ECO:0007669"/>
    <property type="project" value="TreeGrafter"/>
</dbReference>
<evidence type="ECO:0000256" key="7">
    <source>
        <dbReference type="ARBA" id="ARBA00022842"/>
    </source>
</evidence>
<dbReference type="Pfam" id="PF08544">
    <property type="entry name" value="GHMP_kinases_C"/>
    <property type="match status" value="1"/>
</dbReference>
<feature type="domain" description="GHMP kinase N-terminal" evidence="11">
    <location>
        <begin position="151"/>
        <end position="231"/>
    </location>
</feature>
<dbReference type="KEGG" id="tpal:117642776"/>
<evidence type="ECO:0000256" key="2">
    <source>
        <dbReference type="ARBA" id="ARBA00022516"/>
    </source>
</evidence>
<dbReference type="UniPathway" id="UPA00057">
    <property type="reaction ID" value="UER00098"/>
</dbReference>
<dbReference type="EC" id="2.7.1.36" evidence="10"/>
<dbReference type="GO" id="GO:0005829">
    <property type="term" value="C:cytosol"/>
    <property type="evidence" value="ECO:0007669"/>
    <property type="project" value="TreeGrafter"/>
</dbReference>
<evidence type="ECO:0000256" key="6">
    <source>
        <dbReference type="ARBA" id="ARBA00022840"/>
    </source>
</evidence>
<keyword evidence="10" id="KW-0752">Steroid biosynthesis</keyword>
<dbReference type="InterPro" id="IPR006205">
    <property type="entry name" value="Mev_gal_kin"/>
</dbReference>
<dbReference type="InterPro" id="IPR013750">
    <property type="entry name" value="GHMP_kinase_C_dom"/>
</dbReference>
<dbReference type="SUPFAM" id="SSF55060">
    <property type="entry name" value="GHMP Kinase, C-terminal domain"/>
    <property type="match status" value="1"/>
</dbReference>
<keyword evidence="4 10" id="KW-0547">Nucleotide-binding</keyword>
<dbReference type="GO" id="GO:0005524">
    <property type="term" value="F:ATP binding"/>
    <property type="evidence" value="ECO:0007669"/>
    <property type="project" value="UniProtKB-KW"/>
</dbReference>
<evidence type="ECO:0000256" key="8">
    <source>
        <dbReference type="ARBA" id="ARBA00023098"/>
    </source>
</evidence>
<feature type="domain" description="GHMP kinase C-terminal" evidence="12">
    <location>
        <begin position="324"/>
        <end position="375"/>
    </location>
</feature>
<keyword evidence="10" id="KW-1207">Sterol metabolism</keyword>
<organism evidence="14">
    <name type="scientific">Thrips palmi</name>
    <name type="common">Melon thrips</name>
    <dbReference type="NCBI Taxonomy" id="161013"/>
    <lineage>
        <taxon>Eukaryota</taxon>
        <taxon>Metazoa</taxon>
        <taxon>Ecdysozoa</taxon>
        <taxon>Arthropoda</taxon>
        <taxon>Hexapoda</taxon>
        <taxon>Insecta</taxon>
        <taxon>Pterygota</taxon>
        <taxon>Neoptera</taxon>
        <taxon>Paraneoptera</taxon>
        <taxon>Thysanoptera</taxon>
        <taxon>Terebrantia</taxon>
        <taxon>Thripoidea</taxon>
        <taxon>Thripidae</taxon>
        <taxon>Thrips</taxon>
    </lineage>
</organism>
<sequence>MTTMETLKNLPSKFSISVPGKVILLGEHSVVYGHLAIAASLNLRSKLEYTCFDELNENDFVHIKLPNIKLDISLSSSDLNHLLTSLSSKNGWDFNNPFNVDFDNLVLGVETFIKSQTKFHGLETQQLLGLKCCLFLMVAILNCPNQPKLAGLKPFLLSLTSDLPVGAGAGSSASFCVSLAAFFVCLASLREEPRVFCLDEKTKDLISNWAFLGERITHGNPSGLDNNVCAFGSLIAFRRPNTITKIPLCSGVRVLLVDTKVSRNTRTLVERVATLKSHHEAIVQTIMKAMESICVEAEKLFKLLDEAKKCHSTEESLSLFSRMEELWSMNHSLLQALGVSHPSLDQIVQMSKKHNLVGKLTGAGGGGFAIVLVPTGKEKALTLLKDELLGCGFGVSDVELGGPGVQLHLN</sequence>
<evidence type="ECO:0000256" key="10">
    <source>
        <dbReference type="RuleBase" id="RU363087"/>
    </source>
</evidence>
<dbReference type="GO" id="GO:0004496">
    <property type="term" value="F:mevalonate kinase activity"/>
    <property type="evidence" value="ECO:0007669"/>
    <property type="project" value="UniProtKB-EC"/>
</dbReference>
<keyword evidence="8 10" id="KW-0443">Lipid metabolism</keyword>
<evidence type="ECO:0000313" key="14">
    <source>
        <dbReference type="RefSeq" id="XP_034237198.1"/>
    </source>
</evidence>